<keyword evidence="4 13" id="KW-0963">Cytoplasm</keyword>
<sequence>MEELSELLLQRRRKVNALWEAGINPYPNDFTPRHTSADVVAAYGSVEQIDAPDAEFVLAGRIIARRSFGKAAFIQLQDRAGRIQLYVRKDDLGEEQFTAFESFDIGDIVGAVGFPFRTKTGELSLHLRSIRLLVKSLLPLPEKFHGLTDVETRYRQRYVDLIVNPEVRDLFVKRSRIINLIRGFMSSREFLEVETPMMQPIPGGATARPFVTHHNALDMELFLRIAPELYLKRLVVGGFERVFEINRNFRNEGISVRHNPEFTMMEFYQAYATYEDLMELTEELFCHVAQEVLGTLEFSYQGMPISFKRPWRRLTVKEAVLEYGDIDRKQLEDRDLALAYARSIGLDLPDSIGYGKLLMEIFEEVAEHKLIQPTFVTAYPTEVSPLSRKNDHNPEIVDRFELMIAGREIANAFSELNDPVDQKERFLAQVAEKDKGDEEAHYMDEDYVRALEYGLPPTAGEGIGIDRLVMLLTDSPSIRDVILFPQLRKEAR</sequence>
<evidence type="ECO:0000256" key="14">
    <source>
        <dbReference type="RuleBase" id="RU000336"/>
    </source>
</evidence>
<name>A0ABM9D5T5_9BACT</name>
<evidence type="ECO:0000256" key="3">
    <source>
        <dbReference type="ARBA" id="ARBA00011738"/>
    </source>
</evidence>
<accession>A0ABM9D5T5</accession>
<evidence type="ECO:0000256" key="6">
    <source>
        <dbReference type="ARBA" id="ARBA00022723"/>
    </source>
</evidence>
<dbReference type="InterPro" id="IPR034762">
    <property type="entry name" value="Lys-tRNA-ligase_II_bac/euk"/>
</dbReference>
<dbReference type="PROSITE" id="PS50862">
    <property type="entry name" value="AA_TRNA_LIGASE_II"/>
    <property type="match status" value="1"/>
</dbReference>
<keyword evidence="11 13" id="KW-0030">Aminoacyl-tRNA synthetase</keyword>
<comment type="subunit">
    <text evidence="3 13">Homodimer.</text>
</comment>
<evidence type="ECO:0000256" key="11">
    <source>
        <dbReference type="ARBA" id="ARBA00023146"/>
    </source>
</evidence>
<dbReference type="GO" id="GO:0004824">
    <property type="term" value="F:lysine-tRNA ligase activity"/>
    <property type="evidence" value="ECO:0007669"/>
    <property type="project" value="UniProtKB-EC"/>
</dbReference>
<dbReference type="CDD" id="cd00775">
    <property type="entry name" value="LysRS_core"/>
    <property type="match status" value="1"/>
</dbReference>
<dbReference type="PANTHER" id="PTHR42918">
    <property type="entry name" value="LYSYL-TRNA SYNTHETASE"/>
    <property type="match status" value="1"/>
</dbReference>
<evidence type="ECO:0000256" key="5">
    <source>
        <dbReference type="ARBA" id="ARBA00022598"/>
    </source>
</evidence>
<evidence type="ECO:0000256" key="2">
    <source>
        <dbReference type="ARBA" id="ARBA00008226"/>
    </source>
</evidence>
<evidence type="ECO:0000256" key="12">
    <source>
        <dbReference type="ARBA" id="ARBA00048573"/>
    </source>
</evidence>
<dbReference type="InterPro" id="IPR045864">
    <property type="entry name" value="aa-tRNA-synth_II/BPL/LPL"/>
</dbReference>
<feature type="binding site" evidence="13">
    <location>
        <position position="401"/>
    </location>
    <ligand>
        <name>Mg(2+)</name>
        <dbReference type="ChEBI" id="CHEBI:18420"/>
        <label>1</label>
    </ligand>
</feature>
<feature type="binding site" evidence="13">
    <location>
        <position position="408"/>
    </location>
    <ligand>
        <name>Mg(2+)</name>
        <dbReference type="ChEBI" id="CHEBI:18420"/>
        <label>2</label>
    </ligand>
</feature>
<evidence type="ECO:0000256" key="1">
    <source>
        <dbReference type="ARBA" id="ARBA00004496"/>
    </source>
</evidence>
<comment type="subcellular location">
    <subcellularLocation>
        <location evidence="1 13">Cytoplasm</location>
    </subcellularLocation>
</comment>
<evidence type="ECO:0000313" key="17">
    <source>
        <dbReference type="Proteomes" id="UP001295463"/>
    </source>
</evidence>
<keyword evidence="7 13" id="KW-0547">Nucleotide-binding</keyword>
<gene>
    <name evidence="13 16" type="primary">lysS</name>
    <name evidence="16" type="ORF">GEAMG1_0704</name>
</gene>
<dbReference type="HAMAP" id="MF_00252">
    <property type="entry name" value="Lys_tRNA_synth_class2"/>
    <property type="match status" value="1"/>
</dbReference>
<dbReference type="PRINTS" id="PR00982">
    <property type="entry name" value="TRNASYNTHLYS"/>
</dbReference>
<comment type="catalytic activity">
    <reaction evidence="12 13 14">
        <text>tRNA(Lys) + L-lysine + ATP = L-lysyl-tRNA(Lys) + AMP + diphosphate</text>
        <dbReference type="Rhea" id="RHEA:20792"/>
        <dbReference type="Rhea" id="RHEA-COMP:9696"/>
        <dbReference type="Rhea" id="RHEA-COMP:9697"/>
        <dbReference type="ChEBI" id="CHEBI:30616"/>
        <dbReference type="ChEBI" id="CHEBI:32551"/>
        <dbReference type="ChEBI" id="CHEBI:33019"/>
        <dbReference type="ChEBI" id="CHEBI:78442"/>
        <dbReference type="ChEBI" id="CHEBI:78529"/>
        <dbReference type="ChEBI" id="CHEBI:456215"/>
        <dbReference type="EC" id="6.1.1.6"/>
    </reaction>
</comment>
<keyword evidence="9 13" id="KW-0460">Magnesium</keyword>
<evidence type="ECO:0000256" key="10">
    <source>
        <dbReference type="ARBA" id="ARBA00022917"/>
    </source>
</evidence>
<feature type="binding site" evidence="13">
    <location>
        <position position="408"/>
    </location>
    <ligand>
        <name>Mg(2+)</name>
        <dbReference type="ChEBI" id="CHEBI:18420"/>
        <label>1</label>
    </ligand>
</feature>
<keyword evidence="6 13" id="KW-0479">Metal-binding</keyword>
<dbReference type="Pfam" id="PF01336">
    <property type="entry name" value="tRNA_anti-codon"/>
    <property type="match status" value="1"/>
</dbReference>
<dbReference type="InterPro" id="IPR012340">
    <property type="entry name" value="NA-bd_OB-fold"/>
</dbReference>
<dbReference type="SUPFAM" id="SSF50249">
    <property type="entry name" value="Nucleic acid-binding proteins"/>
    <property type="match status" value="1"/>
</dbReference>
<comment type="similarity">
    <text evidence="2 13">Belongs to the class-II aminoacyl-tRNA synthetase family.</text>
</comment>
<dbReference type="InterPro" id="IPR002313">
    <property type="entry name" value="Lys-tRNA-ligase_II"/>
</dbReference>
<dbReference type="EMBL" id="OW150024">
    <property type="protein sequence ID" value="CAH2030516.1"/>
    <property type="molecule type" value="Genomic_DNA"/>
</dbReference>
<evidence type="ECO:0000256" key="8">
    <source>
        <dbReference type="ARBA" id="ARBA00022840"/>
    </source>
</evidence>
<reference evidence="16 17" key="1">
    <citation type="submission" date="2022-03" db="EMBL/GenBank/DDBJ databases">
        <authorList>
            <person name="Koch H."/>
        </authorList>
    </citation>
    <scope>NUCLEOTIDE SEQUENCE [LARGE SCALE GENOMIC DNA]</scope>
    <source>
        <strain evidence="16 17">G1</strain>
    </source>
</reference>
<dbReference type="Gene3D" id="2.40.50.140">
    <property type="entry name" value="Nucleic acid-binding proteins"/>
    <property type="match status" value="1"/>
</dbReference>
<dbReference type="Pfam" id="PF00152">
    <property type="entry name" value="tRNA-synt_2"/>
    <property type="match status" value="1"/>
</dbReference>
<organism evidence="16 17">
    <name type="scientific">Trichlorobacter ammonificans</name>
    <dbReference type="NCBI Taxonomy" id="2916410"/>
    <lineage>
        <taxon>Bacteria</taxon>
        <taxon>Pseudomonadati</taxon>
        <taxon>Thermodesulfobacteriota</taxon>
        <taxon>Desulfuromonadia</taxon>
        <taxon>Geobacterales</taxon>
        <taxon>Geobacteraceae</taxon>
        <taxon>Trichlorobacter</taxon>
    </lineage>
</organism>
<dbReference type="InterPro" id="IPR018149">
    <property type="entry name" value="Lys-tRNA-synth_II_C"/>
</dbReference>
<keyword evidence="8 13" id="KW-0067">ATP-binding</keyword>
<dbReference type="EC" id="6.1.1.6" evidence="13"/>
<dbReference type="InterPro" id="IPR004364">
    <property type="entry name" value="Aa-tRNA-synt_II"/>
</dbReference>
<keyword evidence="5 13" id="KW-0436">Ligase</keyword>
<dbReference type="PIRSF" id="PIRSF039101">
    <property type="entry name" value="LysRS2"/>
    <property type="match status" value="1"/>
</dbReference>
<evidence type="ECO:0000256" key="4">
    <source>
        <dbReference type="ARBA" id="ARBA00022490"/>
    </source>
</evidence>
<dbReference type="Gene3D" id="3.30.930.10">
    <property type="entry name" value="Bira Bifunctional Protein, Domain 2"/>
    <property type="match status" value="1"/>
</dbReference>
<dbReference type="CDD" id="cd04322">
    <property type="entry name" value="LysRS_N"/>
    <property type="match status" value="1"/>
</dbReference>
<dbReference type="InterPro" id="IPR044136">
    <property type="entry name" value="Lys-tRNA-ligase_II_N"/>
</dbReference>
<dbReference type="NCBIfam" id="NF001756">
    <property type="entry name" value="PRK00484.1"/>
    <property type="match status" value="1"/>
</dbReference>
<evidence type="ECO:0000313" key="16">
    <source>
        <dbReference type="EMBL" id="CAH2030516.1"/>
    </source>
</evidence>
<dbReference type="Proteomes" id="UP001295463">
    <property type="component" value="Chromosome"/>
</dbReference>
<dbReference type="SUPFAM" id="SSF55681">
    <property type="entry name" value="Class II aaRS and biotin synthetases"/>
    <property type="match status" value="1"/>
</dbReference>
<evidence type="ECO:0000256" key="7">
    <source>
        <dbReference type="ARBA" id="ARBA00022741"/>
    </source>
</evidence>
<comment type="cofactor">
    <cofactor evidence="13 14">
        <name>Mg(2+)</name>
        <dbReference type="ChEBI" id="CHEBI:18420"/>
    </cofactor>
    <text evidence="13 14">Binds 3 Mg(2+) ions per subunit.</text>
</comment>
<dbReference type="PANTHER" id="PTHR42918:SF15">
    <property type="entry name" value="LYSINE--TRNA LIGASE, CHLOROPLASTIC_MITOCHONDRIAL"/>
    <property type="match status" value="1"/>
</dbReference>
<keyword evidence="17" id="KW-1185">Reference proteome</keyword>
<dbReference type="InterPro" id="IPR006195">
    <property type="entry name" value="aa-tRNA-synth_II"/>
</dbReference>
<dbReference type="RefSeq" id="WP_305731451.1">
    <property type="nucleotide sequence ID" value="NZ_OW150024.1"/>
</dbReference>
<evidence type="ECO:0000256" key="13">
    <source>
        <dbReference type="HAMAP-Rule" id="MF_00252"/>
    </source>
</evidence>
<evidence type="ECO:0000256" key="9">
    <source>
        <dbReference type="ARBA" id="ARBA00022842"/>
    </source>
</evidence>
<dbReference type="InterPro" id="IPR004365">
    <property type="entry name" value="NA-bd_OB_tRNA"/>
</dbReference>
<proteinExistence type="inferred from homology"/>
<protein>
    <recommendedName>
        <fullName evidence="13">Lysine--tRNA ligase</fullName>
        <ecNumber evidence="13">6.1.1.6</ecNumber>
    </recommendedName>
    <alternativeName>
        <fullName evidence="13">Lysyl-tRNA synthetase</fullName>
        <shortName evidence="13">LysRS</shortName>
    </alternativeName>
</protein>
<evidence type="ECO:0000259" key="15">
    <source>
        <dbReference type="PROSITE" id="PS50862"/>
    </source>
</evidence>
<feature type="domain" description="Aminoacyl-transfer RNA synthetases class-II family profile" evidence="15">
    <location>
        <begin position="174"/>
        <end position="485"/>
    </location>
</feature>
<dbReference type="NCBIfam" id="TIGR00499">
    <property type="entry name" value="lysS_bact"/>
    <property type="match status" value="1"/>
</dbReference>
<keyword evidence="10 13" id="KW-0648">Protein biosynthesis</keyword>